<evidence type="ECO:0000313" key="2">
    <source>
        <dbReference type="Proteomes" id="UP000217199"/>
    </source>
</evidence>
<evidence type="ECO:0000313" key="1">
    <source>
        <dbReference type="EMBL" id="PAV16199.1"/>
    </source>
</evidence>
<gene>
    <name evidence="1" type="ORF">PNOK_0781900</name>
</gene>
<protein>
    <submittedName>
        <fullName evidence="1">Uncharacterized protein</fullName>
    </submittedName>
</protein>
<dbReference type="Proteomes" id="UP000217199">
    <property type="component" value="Unassembled WGS sequence"/>
</dbReference>
<organism evidence="1 2">
    <name type="scientific">Pyrrhoderma noxium</name>
    <dbReference type="NCBI Taxonomy" id="2282107"/>
    <lineage>
        <taxon>Eukaryota</taxon>
        <taxon>Fungi</taxon>
        <taxon>Dikarya</taxon>
        <taxon>Basidiomycota</taxon>
        <taxon>Agaricomycotina</taxon>
        <taxon>Agaricomycetes</taxon>
        <taxon>Hymenochaetales</taxon>
        <taxon>Hymenochaetaceae</taxon>
        <taxon>Pyrrhoderma</taxon>
    </lineage>
</organism>
<accession>A0A286U9G6</accession>
<proteinExistence type="predicted"/>
<dbReference type="AlphaFoldDB" id="A0A286U9G6"/>
<reference evidence="1 2" key="1">
    <citation type="journal article" date="2017" name="Mol. Ecol.">
        <title>Comparative and population genomic landscape of Phellinus noxius: A hypervariable fungus causing root rot in trees.</title>
        <authorList>
            <person name="Chung C.L."/>
            <person name="Lee T.J."/>
            <person name="Akiba M."/>
            <person name="Lee H.H."/>
            <person name="Kuo T.H."/>
            <person name="Liu D."/>
            <person name="Ke H.M."/>
            <person name="Yokoi T."/>
            <person name="Roa M.B."/>
            <person name="Lu M.J."/>
            <person name="Chang Y.Y."/>
            <person name="Ann P.J."/>
            <person name="Tsai J.N."/>
            <person name="Chen C.Y."/>
            <person name="Tzean S.S."/>
            <person name="Ota Y."/>
            <person name="Hattori T."/>
            <person name="Sahashi N."/>
            <person name="Liou R.F."/>
            <person name="Kikuchi T."/>
            <person name="Tsai I.J."/>
        </authorList>
    </citation>
    <scope>NUCLEOTIDE SEQUENCE [LARGE SCALE GENOMIC DNA]</scope>
    <source>
        <strain evidence="1 2">FFPRI411160</strain>
    </source>
</reference>
<sequence>MEPGTDPPCLRLPPEIWREIACYATEDTSSLLAHENSDTFGWTYESKITSSHYESFITKRNLALVCKQFYEIAEEFLYEAVYIRCAEQAIHLAVLCENASTSNVLECLKTYTKELHVVLAIEVILSDADAEFVDLSLRALVTIVNACKRLEGVLVRADSTTLFLHPTYQPWVVVLAALPHTLKNLNVQNFLLGPVAWTARLFDPRTSIEGSGINLSETLQTLKLEAEHPPIELSFPCLTHLWVFSWPTASLWDLPVLTHLYIAYFPGNDSTSSFWIKPQENFQISDQSTNDTLFSQDSSVNSVINIHPQIKLLHFGPDTDFGLYHSELPMRLQTSTPRLQKLEYYLSGDLEVMWDPKQLPEYIKKVTIKTFGYYELSEIPNLTGRPRVPSASSYIFSSPYDQAENEMETQKYTRDAFTELLTVVGEDMQRRWGGIRRHLEGYRDDVDVEVLLPVGRRYQGARSLRDQDL</sequence>
<dbReference type="InParanoid" id="A0A286U9G6"/>
<comment type="caution">
    <text evidence="1">The sequence shown here is derived from an EMBL/GenBank/DDBJ whole genome shotgun (WGS) entry which is preliminary data.</text>
</comment>
<name>A0A286U9G6_9AGAM</name>
<dbReference type="OrthoDB" id="3256525at2759"/>
<keyword evidence="2" id="KW-1185">Reference proteome</keyword>
<dbReference type="EMBL" id="NBII01000008">
    <property type="protein sequence ID" value="PAV16199.1"/>
    <property type="molecule type" value="Genomic_DNA"/>
</dbReference>